<dbReference type="PROSITE" id="PS01180">
    <property type="entry name" value="CUB"/>
    <property type="match status" value="1"/>
</dbReference>
<dbReference type="InterPro" id="IPR017050">
    <property type="entry name" value="Metallopeptidase_nem"/>
</dbReference>
<comment type="cofactor">
    <cofactor evidence="14 15">
        <name>Zn(2+)</name>
        <dbReference type="ChEBI" id="CHEBI:29105"/>
    </cofactor>
    <text evidence="14 15">Binds 1 zinc ion per subunit.</text>
</comment>
<dbReference type="Gene3D" id="2.60.120.290">
    <property type="entry name" value="Spermadhesin, CUB domain"/>
    <property type="match status" value="1"/>
</dbReference>
<feature type="domain" description="Peptidase M12A" evidence="17">
    <location>
        <begin position="79"/>
        <end position="272"/>
    </location>
</feature>
<evidence type="ECO:0000259" key="17">
    <source>
        <dbReference type="PROSITE" id="PS51864"/>
    </source>
</evidence>
<dbReference type="MEROPS" id="M12.318"/>
<keyword evidence="3" id="KW-0245">EGF-like domain</keyword>
<dbReference type="PROSITE" id="PS01186">
    <property type="entry name" value="EGF_2"/>
    <property type="match status" value="1"/>
</dbReference>
<dbReference type="GO" id="GO:0008270">
    <property type="term" value="F:zinc ion binding"/>
    <property type="evidence" value="ECO:0007669"/>
    <property type="project" value="UniProtKB-UniRule"/>
</dbReference>
<dbReference type="SMART" id="SM00042">
    <property type="entry name" value="CUB"/>
    <property type="match status" value="1"/>
</dbReference>
<evidence type="ECO:0000256" key="1">
    <source>
        <dbReference type="ARBA" id="ARBA00004613"/>
    </source>
</evidence>
<evidence type="ECO:0000256" key="2">
    <source>
        <dbReference type="ARBA" id="ARBA00022525"/>
    </source>
</evidence>
<organism evidence="18 19">
    <name type="scientific">Ancylostoma ceylanicum</name>
    <dbReference type="NCBI Taxonomy" id="53326"/>
    <lineage>
        <taxon>Eukaryota</taxon>
        <taxon>Metazoa</taxon>
        <taxon>Ecdysozoa</taxon>
        <taxon>Nematoda</taxon>
        <taxon>Chromadorea</taxon>
        <taxon>Rhabditida</taxon>
        <taxon>Rhabditina</taxon>
        <taxon>Rhabditomorpha</taxon>
        <taxon>Strongyloidea</taxon>
        <taxon>Ancylostomatidae</taxon>
        <taxon>Ancylostomatinae</taxon>
        <taxon>Ancylostoma</taxon>
    </lineage>
</organism>
<dbReference type="PROSITE" id="PS00022">
    <property type="entry name" value="EGF_1"/>
    <property type="match status" value="1"/>
</dbReference>
<evidence type="ECO:0000256" key="6">
    <source>
        <dbReference type="ARBA" id="ARBA00022729"/>
    </source>
</evidence>
<feature type="binding site" evidence="14">
    <location>
        <position position="178"/>
    </location>
    <ligand>
        <name>Zn(2+)</name>
        <dbReference type="ChEBI" id="CHEBI:29105"/>
        <note>catalytic</note>
    </ligand>
</feature>
<dbReference type="GO" id="GO:0006508">
    <property type="term" value="P:proteolysis"/>
    <property type="evidence" value="ECO:0007669"/>
    <property type="project" value="UniProtKB-KW"/>
</dbReference>
<dbReference type="InterPro" id="IPR001506">
    <property type="entry name" value="Peptidase_M12A"/>
</dbReference>
<feature type="active site" evidence="14">
    <location>
        <position position="169"/>
    </location>
</feature>
<dbReference type="Pfam" id="PF01400">
    <property type="entry name" value="Astacin"/>
    <property type="match status" value="1"/>
</dbReference>
<evidence type="ECO:0000256" key="5">
    <source>
        <dbReference type="ARBA" id="ARBA00022723"/>
    </source>
</evidence>
<dbReference type="GO" id="GO:0004222">
    <property type="term" value="F:metalloendopeptidase activity"/>
    <property type="evidence" value="ECO:0007669"/>
    <property type="project" value="UniProtKB-UniRule"/>
</dbReference>
<dbReference type="SMART" id="SM00209">
    <property type="entry name" value="TSP1"/>
    <property type="match status" value="1"/>
</dbReference>
<dbReference type="PIRSF" id="PIRSF036365">
    <property type="entry name" value="Astacin_nematoda"/>
    <property type="match status" value="1"/>
</dbReference>
<dbReference type="SUPFAM" id="SSF49854">
    <property type="entry name" value="Spermadhesin, CUB domain"/>
    <property type="match status" value="1"/>
</dbReference>
<evidence type="ECO:0000256" key="13">
    <source>
        <dbReference type="PROSITE-ProRule" id="PRU00059"/>
    </source>
</evidence>
<protein>
    <recommendedName>
        <fullName evidence="12">Zinc metalloproteinase</fullName>
    </recommendedName>
</protein>
<evidence type="ECO:0000256" key="12">
    <source>
        <dbReference type="PIRNR" id="PIRNR036365"/>
    </source>
</evidence>
<keyword evidence="11" id="KW-0325">Glycoprotein</keyword>
<dbReference type="InterPro" id="IPR000884">
    <property type="entry name" value="TSP1_rpt"/>
</dbReference>
<dbReference type="PRINTS" id="PR00480">
    <property type="entry name" value="ASTACIN"/>
</dbReference>
<dbReference type="PROSITE" id="PS51864">
    <property type="entry name" value="ASTACIN"/>
    <property type="match status" value="1"/>
</dbReference>
<accession>A0A016TD45</accession>
<dbReference type="Pfam" id="PF00431">
    <property type="entry name" value="CUB"/>
    <property type="match status" value="1"/>
</dbReference>
<keyword evidence="6" id="KW-0732">Signal</keyword>
<dbReference type="FunFam" id="3.40.390.10:FF:000028">
    <property type="entry name" value="Zinc metalloproteinase"/>
    <property type="match status" value="1"/>
</dbReference>
<dbReference type="AlphaFoldDB" id="A0A016TD45"/>
<dbReference type="GO" id="GO:0018996">
    <property type="term" value="P:molting cycle, collagen and cuticulin-based cuticle"/>
    <property type="evidence" value="ECO:0007669"/>
    <property type="project" value="InterPro"/>
</dbReference>
<dbReference type="Gene3D" id="3.40.390.10">
    <property type="entry name" value="Collagenase (Catalytic Domain)"/>
    <property type="match status" value="1"/>
</dbReference>
<comment type="caution">
    <text evidence="18">The sequence shown here is derived from an EMBL/GenBank/DDBJ whole genome shotgun (WGS) entry which is preliminary data.</text>
</comment>
<dbReference type="InterPro" id="IPR036383">
    <property type="entry name" value="TSP1_rpt_sf"/>
</dbReference>
<dbReference type="CDD" id="cd04280">
    <property type="entry name" value="ZnMc_astacin_like"/>
    <property type="match status" value="1"/>
</dbReference>
<keyword evidence="9 14" id="KW-0482">Metalloprotease</keyword>
<gene>
    <name evidence="18" type="primary">Acey_s0114.g444</name>
    <name evidence="18" type="synonym">Acey-nas-37</name>
    <name evidence="18" type="ORF">Y032_0114g444</name>
</gene>
<evidence type="ECO:0000313" key="18">
    <source>
        <dbReference type="EMBL" id="EYC00621.1"/>
    </source>
</evidence>
<dbReference type="Gene3D" id="2.20.100.10">
    <property type="entry name" value="Thrombospondin type-1 (TSP1) repeat"/>
    <property type="match status" value="1"/>
</dbReference>
<feature type="binding site" evidence="14">
    <location>
        <position position="168"/>
    </location>
    <ligand>
        <name>Zn(2+)</name>
        <dbReference type="ChEBI" id="CHEBI:29105"/>
        <note>catalytic</note>
    </ligand>
</feature>
<dbReference type="Pfam" id="PF00090">
    <property type="entry name" value="TSP_1"/>
    <property type="match status" value="1"/>
</dbReference>
<evidence type="ECO:0000259" key="16">
    <source>
        <dbReference type="PROSITE" id="PS01180"/>
    </source>
</evidence>
<proteinExistence type="predicted"/>
<keyword evidence="7 14" id="KW-0378">Hydrolase</keyword>
<keyword evidence="8 14" id="KW-0862">Zinc</keyword>
<evidence type="ECO:0000256" key="4">
    <source>
        <dbReference type="ARBA" id="ARBA00022670"/>
    </source>
</evidence>
<dbReference type="EMBL" id="JARK01001450">
    <property type="protein sequence ID" value="EYC00621.1"/>
    <property type="molecule type" value="Genomic_DNA"/>
</dbReference>
<evidence type="ECO:0000256" key="11">
    <source>
        <dbReference type="ARBA" id="ARBA00023180"/>
    </source>
</evidence>
<dbReference type="GO" id="GO:0005576">
    <property type="term" value="C:extracellular region"/>
    <property type="evidence" value="ECO:0007669"/>
    <property type="project" value="UniProtKB-SubCell"/>
</dbReference>
<dbReference type="CDD" id="cd00041">
    <property type="entry name" value="CUB"/>
    <property type="match status" value="1"/>
</dbReference>
<keyword evidence="19" id="KW-1185">Reference proteome</keyword>
<dbReference type="InterPro" id="IPR006026">
    <property type="entry name" value="Peptidase_Metallo"/>
</dbReference>
<dbReference type="InterPro" id="IPR000859">
    <property type="entry name" value="CUB_dom"/>
</dbReference>
<dbReference type="InterPro" id="IPR024079">
    <property type="entry name" value="MetalloPept_cat_dom_sf"/>
</dbReference>
<keyword evidence="10" id="KW-1015">Disulfide bond</keyword>
<keyword evidence="4 14" id="KW-0645">Protease</keyword>
<feature type="binding site" evidence="14">
    <location>
        <position position="172"/>
    </location>
    <ligand>
        <name>Zn(2+)</name>
        <dbReference type="ChEBI" id="CHEBI:29105"/>
        <note>catalytic</note>
    </ligand>
</feature>
<comment type="subcellular location">
    <subcellularLocation>
        <location evidence="1 12">Secreted</location>
    </subcellularLocation>
</comment>
<dbReference type="SUPFAM" id="SSF55486">
    <property type="entry name" value="Metalloproteases ('zincins'), catalytic domain"/>
    <property type="match status" value="1"/>
</dbReference>
<dbReference type="InterPro" id="IPR000742">
    <property type="entry name" value="EGF"/>
</dbReference>
<dbReference type="InterPro" id="IPR034035">
    <property type="entry name" value="Astacin-like_dom"/>
</dbReference>
<reference evidence="19" key="1">
    <citation type="journal article" date="2015" name="Nat. Genet.">
        <title>The genome and transcriptome of the zoonotic hookworm Ancylostoma ceylanicum identify infection-specific gene families.</title>
        <authorList>
            <person name="Schwarz E.M."/>
            <person name="Hu Y."/>
            <person name="Antoshechkin I."/>
            <person name="Miller M.M."/>
            <person name="Sternberg P.W."/>
            <person name="Aroian R.V."/>
        </authorList>
    </citation>
    <scope>NUCLEOTIDE SEQUENCE</scope>
    <source>
        <strain evidence="19">HY135</strain>
    </source>
</reference>
<evidence type="ECO:0000256" key="3">
    <source>
        <dbReference type="ARBA" id="ARBA00022536"/>
    </source>
</evidence>
<evidence type="ECO:0000256" key="7">
    <source>
        <dbReference type="ARBA" id="ARBA00022801"/>
    </source>
</evidence>
<dbReference type="SMART" id="SM00235">
    <property type="entry name" value="ZnMc"/>
    <property type="match status" value="1"/>
</dbReference>
<evidence type="ECO:0000313" key="19">
    <source>
        <dbReference type="Proteomes" id="UP000024635"/>
    </source>
</evidence>
<dbReference type="PANTHER" id="PTHR10127:SF831">
    <property type="entry name" value="ZINC METALLOPROTEINASE NAS-37"/>
    <property type="match status" value="1"/>
</dbReference>
<evidence type="ECO:0000256" key="15">
    <source>
        <dbReference type="RuleBase" id="RU361183"/>
    </source>
</evidence>
<dbReference type="PROSITE" id="PS50092">
    <property type="entry name" value="TSP1"/>
    <property type="match status" value="1"/>
</dbReference>
<evidence type="ECO:0000256" key="8">
    <source>
        <dbReference type="ARBA" id="ARBA00022833"/>
    </source>
</evidence>
<evidence type="ECO:0000256" key="9">
    <source>
        <dbReference type="ARBA" id="ARBA00023049"/>
    </source>
</evidence>
<keyword evidence="2 12" id="KW-0964">Secreted</keyword>
<dbReference type="PANTHER" id="PTHR10127">
    <property type="entry name" value="DISCOIDIN, CUB, EGF, LAMININ , AND ZINC METALLOPROTEASE DOMAIN CONTAINING"/>
    <property type="match status" value="1"/>
</dbReference>
<feature type="domain" description="CUB" evidence="16">
    <location>
        <begin position="314"/>
        <end position="423"/>
    </location>
</feature>
<evidence type="ECO:0000256" key="14">
    <source>
        <dbReference type="PROSITE-ProRule" id="PRU01211"/>
    </source>
</evidence>
<dbReference type="OrthoDB" id="431034at2759"/>
<comment type="caution">
    <text evidence="13">Lacks conserved residue(s) required for the propagation of feature annotation.</text>
</comment>
<name>A0A016TD45_9BILA</name>
<dbReference type="SUPFAM" id="SSF82895">
    <property type="entry name" value="TSP-1 type 1 repeat"/>
    <property type="match status" value="1"/>
</dbReference>
<dbReference type="InterPro" id="IPR035914">
    <property type="entry name" value="Sperma_CUB_dom_sf"/>
</dbReference>
<sequence>MHYNVVFTCGISMLDHSLTDLVEDPVNVQNQAELSGDDGTEGSVNKKIWAEVFENDIILTLPQAEALLTESGRTRGKRQAQPTPNSFWPNLTISYEFAYQDASFQNLIRSALRHIEQNTCIRFNENGPDRDGLKYFRGSGCWSNVGKTGGRQLVSIGHGCDSLGIIAHETLHALGLWHEQSRDDRDKFIRIVTDRIIRGTEGNFEKRTSLTSDNMGQPYDLGSVMHYGAKAFTYDWSFRTIETKDKRFQNTIGQRDGISFKDAKMINLRYCTKLCRRPLPCANEGYTDPNDCNKCRCPKGYGGTYCTQLERTSCGGELTATSQLQKYESGEVYANMNCIWRIKSPAGQRVQLIFDTVNFPCLDACTSFVEVKATISKTATGARLCCQSEETFYSEDDEIILIFKGDSQLQAGYQGFSVRYRYYGNAVRTTEPYPTYEPITSTPTTTTSLRSTTTTVNGAEWGIWGEWGSCSATCGGGQRMRVRGCYGGNRNCPGSAWETQSCNTRSCSVDSEEMCHGRILLPCDMAGSIAFGQDSYRSSTAYSSNSNPQIYADTVDTSFLAYPSLKRRGLARTSIGYGICEKRFTFRCPTSLLTIHMNWRKESSAPVSTTPPCGNKYNFPKRRYHRSR</sequence>
<evidence type="ECO:0000256" key="10">
    <source>
        <dbReference type="ARBA" id="ARBA00023157"/>
    </source>
</evidence>
<keyword evidence="5 14" id="KW-0479">Metal-binding</keyword>
<dbReference type="Proteomes" id="UP000024635">
    <property type="component" value="Unassembled WGS sequence"/>
</dbReference>